<organism evidence="2 3">
    <name type="scientific">Fistulina hepatica ATCC 64428</name>
    <dbReference type="NCBI Taxonomy" id="1128425"/>
    <lineage>
        <taxon>Eukaryota</taxon>
        <taxon>Fungi</taxon>
        <taxon>Dikarya</taxon>
        <taxon>Basidiomycota</taxon>
        <taxon>Agaricomycotina</taxon>
        <taxon>Agaricomycetes</taxon>
        <taxon>Agaricomycetidae</taxon>
        <taxon>Agaricales</taxon>
        <taxon>Fistulinaceae</taxon>
        <taxon>Fistulina</taxon>
    </lineage>
</organism>
<dbReference type="EMBL" id="KN882153">
    <property type="protein sequence ID" value="KIY42835.1"/>
    <property type="molecule type" value="Genomic_DNA"/>
</dbReference>
<reference evidence="2 3" key="1">
    <citation type="journal article" date="2015" name="Fungal Genet. Biol.">
        <title>Evolution of novel wood decay mechanisms in Agaricales revealed by the genome sequences of Fistulina hepatica and Cylindrobasidium torrendii.</title>
        <authorList>
            <person name="Floudas D."/>
            <person name="Held B.W."/>
            <person name="Riley R."/>
            <person name="Nagy L.G."/>
            <person name="Koehler G."/>
            <person name="Ransdell A.S."/>
            <person name="Younus H."/>
            <person name="Chow J."/>
            <person name="Chiniquy J."/>
            <person name="Lipzen A."/>
            <person name="Tritt A."/>
            <person name="Sun H."/>
            <person name="Haridas S."/>
            <person name="LaButti K."/>
            <person name="Ohm R.A."/>
            <person name="Kues U."/>
            <person name="Blanchette R.A."/>
            <person name="Grigoriev I.V."/>
            <person name="Minto R.E."/>
            <person name="Hibbett D.S."/>
        </authorList>
    </citation>
    <scope>NUCLEOTIDE SEQUENCE [LARGE SCALE GENOMIC DNA]</scope>
    <source>
        <strain evidence="2 3">ATCC 64428</strain>
    </source>
</reference>
<evidence type="ECO:0000313" key="2">
    <source>
        <dbReference type="EMBL" id="KIY42835.1"/>
    </source>
</evidence>
<feature type="compositionally biased region" description="Low complexity" evidence="1">
    <location>
        <begin position="329"/>
        <end position="338"/>
    </location>
</feature>
<evidence type="ECO:0000313" key="3">
    <source>
        <dbReference type="Proteomes" id="UP000054144"/>
    </source>
</evidence>
<dbReference type="Proteomes" id="UP000054144">
    <property type="component" value="Unassembled WGS sequence"/>
</dbReference>
<protein>
    <submittedName>
        <fullName evidence="2">Uncharacterized protein</fullName>
    </submittedName>
</protein>
<gene>
    <name evidence="2" type="ORF">FISHEDRAFT_63110</name>
</gene>
<accession>A0A0D6ZZA4</accession>
<sequence length="459" mass="49678">MATYDLCWDIDESARPISSYSSLAGWDEPACHGSSSGQGTFFHSDSHWDPECQSCPPNAQDDQSASSCDDAQLRLSAWSSLSNWDGHMSGLECEWEKATTRAHVEENACGGSATPTIVPQLVDRVHGGNACGEVFERDASAAHVTATTSVPFTSSGECFDIDNYQCQYLSTDPAHFLSGLIPPVLFDHQTDNVDPLFDVQFWTDGAVPVAPEWYHYATAEHLGQYYSDDHNGDHHLAGDFPVLNPLLSTPSLTTDTASGSTSPHSLPDAPSTSKAARPRTKRRRKATAPTIPLSPPAFGQSSAHASLDLREPEALTWVSYEPHPPPAAPAGNASSVASTSKAVGTKRRREATDAPAAKRRKREKTAKEKEDEHIPVLCKLMKCTKRTTSSDLLFARGRVAMQTTIATSSPSRPSAPLFDTWLSTTRKLQSHVLIVASSYEKVATVSISEGFIPDHMANP</sequence>
<evidence type="ECO:0000256" key="1">
    <source>
        <dbReference type="SAM" id="MobiDB-lite"/>
    </source>
</evidence>
<name>A0A0D6ZZA4_9AGAR</name>
<proteinExistence type="predicted"/>
<feature type="compositionally biased region" description="Basic residues" evidence="1">
    <location>
        <begin position="276"/>
        <end position="286"/>
    </location>
</feature>
<keyword evidence="3" id="KW-1185">Reference proteome</keyword>
<feature type="region of interest" description="Disordered" evidence="1">
    <location>
        <begin position="319"/>
        <end position="370"/>
    </location>
</feature>
<dbReference type="AlphaFoldDB" id="A0A0D6ZZA4"/>
<feature type="region of interest" description="Disordered" evidence="1">
    <location>
        <begin position="251"/>
        <end position="304"/>
    </location>
</feature>